<dbReference type="GO" id="GO:0070180">
    <property type="term" value="F:large ribosomal subunit rRNA binding"/>
    <property type="evidence" value="ECO:0007669"/>
    <property type="project" value="TreeGrafter"/>
</dbReference>
<dbReference type="InterPro" id="IPR043164">
    <property type="entry name" value="Ribosomal_uL10-like_insert_sf"/>
</dbReference>
<sequence>MREEPVVGVPAWVGIVAPTDIVVPPGSTGFYTSQTNFFQLLNIPTRISKGSVEIVTPVELIKKGDKKASSEAFSALQTRDKAICVSMIVGQSSVQRYSISLIAAGVCTVAFLLLSIKCPTLAAPPLMFINAYKNLLAVAVETQYSYPLAQFVKELWCCSSTAIADEEDIELSDDDDEMLHDIFT</sequence>
<dbReference type="Pfam" id="PF17777">
    <property type="entry name" value="RL10P_insert"/>
    <property type="match status" value="1"/>
</dbReference>
<keyword evidence="6" id="KW-1185">Reference proteome</keyword>
<dbReference type="PANTHER" id="PTHR45699:SF3">
    <property type="entry name" value="LARGE RIBOSOMAL SUBUNIT PROTEIN UL10"/>
    <property type="match status" value="1"/>
</dbReference>
<dbReference type="PANTHER" id="PTHR45699">
    <property type="entry name" value="60S ACIDIC RIBOSOMAL PROTEIN P0"/>
    <property type="match status" value="1"/>
</dbReference>
<evidence type="ECO:0000256" key="2">
    <source>
        <dbReference type="ARBA" id="ARBA00022980"/>
    </source>
</evidence>
<dbReference type="InterPro" id="IPR040637">
    <property type="entry name" value="Ribosomal_uL10-like_insert"/>
</dbReference>
<dbReference type="GO" id="GO:0022625">
    <property type="term" value="C:cytosolic large ribosomal subunit"/>
    <property type="evidence" value="ECO:0007669"/>
    <property type="project" value="TreeGrafter"/>
</dbReference>
<proteinExistence type="inferred from homology"/>
<reference evidence="5 6" key="1">
    <citation type="submission" date="2023-12" db="EMBL/GenBank/DDBJ databases">
        <title>A high-quality genome assembly for Dillenia turbinata (Dilleniales).</title>
        <authorList>
            <person name="Chanderbali A."/>
        </authorList>
    </citation>
    <scope>NUCLEOTIDE SEQUENCE [LARGE SCALE GENOMIC DNA]</scope>
    <source>
        <strain evidence="5">LSX21</strain>
        <tissue evidence="5">Leaf</tissue>
    </source>
</reference>
<dbReference type="AlphaFoldDB" id="A0AAN8VYF5"/>
<evidence type="ECO:0000256" key="3">
    <source>
        <dbReference type="ARBA" id="ARBA00023274"/>
    </source>
</evidence>
<dbReference type="GO" id="GO:0003735">
    <property type="term" value="F:structural constituent of ribosome"/>
    <property type="evidence" value="ECO:0007669"/>
    <property type="project" value="TreeGrafter"/>
</dbReference>
<dbReference type="EMBL" id="JBAMMX010000007">
    <property type="protein sequence ID" value="KAK6935742.1"/>
    <property type="molecule type" value="Genomic_DNA"/>
</dbReference>
<evidence type="ECO:0000256" key="1">
    <source>
        <dbReference type="ARBA" id="ARBA00008889"/>
    </source>
</evidence>
<evidence type="ECO:0000259" key="4">
    <source>
        <dbReference type="Pfam" id="PF17777"/>
    </source>
</evidence>
<evidence type="ECO:0000313" key="5">
    <source>
        <dbReference type="EMBL" id="KAK6935742.1"/>
    </source>
</evidence>
<dbReference type="InterPro" id="IPR050323">
    <property type="entry name" value="Ribosomal_protein_uL10"/>
</dbReference>
<protein>
    <submittedName>
        <fullName evidence="5">60S ribosomal protein L10P, insertion domain</fullName>
    </submittedName>
</protein>
<keyword evidence="3" id="KW-0687">Ribonucleoprotein</keyword>
<keyword evidence="2 5" id="KW-0689">Ribosomal protein</keyword>
<feature type="domain" description="Large ribosomal subunit protein uL10-like insertion" evidence="4">
    <location>
        <begin position="12"/>
        <end position="72"/>
    </location>
</feature>
<gene>
    <name evidence="5" type="ORF">RJ641_032772</name>
</gene>
<comment type="similarity">
    <text evidence="1">Belongs to the universal ribosomal protein uL10 family.</text>
</comment>
<dbReference type="GO" id="GO:0002181">
    <property type="term" value="P:cytoplasmic translation"/>
    <property type="evidence" value="ECO:0007669"/>
    <property type="project" value="TreeGrafter"/>
</dbReference>
<dbReference type="Proteomes" id="UP001370490">
    <property type="component" value="Unassembled WGS sequence"/>
</dbReference>
<dbReference type="Gene3D" id="3.90.105.20">
    <property type="match status" value="1"/>
</dbReference>
<accession>A0AAN8VYF5</accession>
<dbReference type="GO" id="GO:0000027">
    <property type="term" value="P:ribosomal large subunit assembly"/>
    <property type="evidence" value="ECO:0007669"/>
    <property type="project" value="TreeGrafter"/>
</dbReference>
<organism evidence="5 6">
    <name type="scientific">Dillenia turbinata</name>
    <dbReference type="NCBI Taxonomy" id="194707"/>
    <lineage>
        <taxon>Eukaryota</taxon>
        <taxon>Viridiplantae</taxon>
        <taxon>Streptophyta</taxon>
        <taxon>Embryophyta</taxon>
        <taxon>Tracheophyta</taxon>
        <taxon>Spermatophyta</taxon>
        <taxon>Magnoliopsida</taxon>
        <taxon>eudicotyledons</taxon>
        <taxon>Gunneridae</taxon>
        <taxon>Pentapetalae</taxon>
        <taxon>Dilleniales</taxon>
        <taxon>Dilleniaceae</taxon>
        <taxon>Dillenia</taxon>
    </lineage>
</organism>
<name>A0AAN8VYF5_9MAGN</name>
<comment type="caution">
    <text evidence="5">The sequence shown here is derived from an EMBL/GenBank/DDBJ whole genome shotgun (WGS) entry which is preliminary data.</text>
</comment>
<evidence type="ECO:0000313" key="6">
    <source>
        <dbReference type="Proteomes" id="UP001370490"/>
    </source>
</evidence>